<dbReference type="SUPFAM" id="SSF57362">
    <property type="entry name" value="BPTI-like"/>
    <property type="match status" value="1"/>
</dbReference>
<evidence type="ECO:0000256" key="2">
    <source>
        <dbReference type="ARBA" id="ARBA00022525"/>
    </source>
</evidence>
<dbReference type="SMART" id="SM00131">
    <property type="entry name" value="KU"/>
    <property type="match status" value="1"/>
</dbReference>
<keyword evidence="5" id="KW-0722">Serine protease inhibitor</keyword>
<evidence type="ECO:0000256" key="4">
    <source>
        <dbReference type="ARBA" id="ARBA00022737"/>
    </source>
</evidence>
<dbReference type="EMBL" id="GBZX01001031">
    <property type="protein sequence ID" value="JAG91709.1"/>
    <property type="molecule type" value="mRNA"/>
</dbReference>
<dbReference type="Gene3D" id="4.10.410.10">
    <property type="entry name" value="Pancreatic trypsin inhibitor Kunitz domain"/>
    <property type="match status" value="1"/>
</dbReference>
<comment type="subcellular location">
    <subcellularLocation>
        <location evidence="1">Secreted</location>
    </subcellularLocation>
</comment>
<organism evidence="9">
    <name type="scientific">Amblyomma americanum</name>
    <name type="common">Lone star tick</name>
    <dbReference type="NCBI Taxonomy" id="6943"/>
    <lineage>
        <taxon>Eukaryota</taxon>
        <taxon>Metazoa</taxon>
        <taxon>Ecdysozoa</taxon>
        <taxon>Arthropoda</taxon>
        <taxon>Chelicerata</taxon>
        <taxon>Arachnida</taxon>
        <taxon>Acari</taxon>
        <taxon>Parasitiformes</taxon>
        <taxon>Ixodida</taxon>
        <taxon>Ixodoidea</taxon>
        <taxon>Ixodidae</taxon>
        <taxon>Amblyomminae</taxon>
        <taxon>Amblyomma</taxon>
    </lineage>
</organism>
<evidence type="ECO:0000259" key="8">
    <source>
        <dbReference type="PROSITE" id="PS50279"/>
    </source>
</evidence>
<dbReference type="PROSITE" id="PS50279">
    <property type="entry name" value="BPTI_KUNITZ_2"/>
    <property type="match status" value="1"/>
</dbReference>
<dbReference type="InterPro" id="IPR002223">
    <property type="entry name" value="Kunitz_BPTI"/>
</dbReference>
<evidence type="ECO:0000256" key="5">
    <source>
        <dbReference type="ARBA" id="ARBA00022900"/>
    </source>
</evidence>
<evidence type="ECO:0000256" key="1">
    <source>
        <dbReference type="ARBA" id="ARBA00004613"/>
    </source>
</evidence>
<protein>
    <submittedName>
        <fullName evidence="9">Putative bpti/kunitz family of serine protease inhibitor</fullName>
    </submittedName>
</protein>
<keyword evidence="7" id="KW-0732">Signal</keyword>
<reference evidence="9" key="1">
    <citation type="journal article" date="2015" name="PLoS ONE">
        <title>An Insight into the Sialome of the Lone Star Tick, Amblyomma americanum, with a Glimpse on Its Time Dependent Gene Expression.</title>
        <authorList>
            <person name="Karim S."/>
            <person name="Ribeiro J.M."/>
        </authorList>
    </citation>
    <scope>NUCLEOTIDE SEQUENCE</scope>
    <source>
        <tissue evidence="9">Salivary gland</tissue>
    </source>
</reference>
<dbReference type="PROSITE" id="PS00280">
    <property type="entry name" value="BPTI_KUNITZ_1"/>
    <property type="match status" value="1"/>
</dbReference>
<evidence type="ECO:0000256" key="3">
    <source>
        <dbReference type="ARBA" id="ARBA00022690"/>
    </source>
</evidence>
<dbReference type="GO" id="GO:0005576">
    <property type="term" value="C:extracellular region"/>
    <property type="evidence" value="ECO:0007669"/>
    <property type="project" value="UniProtKB-SubCell"/>
</dbReference>
<dbReference type="Pfam" id="PF00014">
    <property type="entry name" value="Kunitz_BPTI"/>
    <property type="match status" value="1"/>
</dbReference>
<dbReference type="GO" id="GO:0004867">
    <property type="term" value="F:serine-type endopeptidase inhibitor activity"/>
    <property type="evidence" value="ECO:0007669"/>
    <property type="project" value="UniProtKB-KW"/>
</dbReference>
<feature type="domain" description="BPTI/Kunitz inhibitor" evidence="8">
    <location>
        <begin position="23"/>
        <end position="73"/>
    </location>
</feature>
<dbReference type="InterPro" id="IPR036880">
    <property type="entry name" value="Kunitz_BPTI_sf"/>
</dbReference>
<name>A0A0C9S3J0_AMBAM</name>
<keyword evidence="4" id="KW-0677">Repeat</keyword>
<dbReference type="FunFam" id="4.10.410.10:FF:000020">
    <property type="entry name" value="Collagen, type VI, alpha 3"/>
    <property type="match status" value="1"/>
</dbReference>
<keyword evidence="6" id="KW-1015">Disulfide bond</keyword>
<dbReference type="InterPro" id="IPR020901">
    <property type="entry name" value="Prtase_inh_Kunz-CS"/>
</dbReference>
<dbReference type="InterPro" id="IPR050098">
    <property type="entry name" value="TFPI/VKTCI-like"/>
</dbReference>
<accession>A0A0C9S3J0</accession>
<proteinExistence type="evidence at transcript level"/>
<evidence type="ECO:0000313" key="9">
    <source>
        <dbReference type="EMBL" id="JAG91709.1"/>
    </source>
</evidence>
<evidence type="ECO:0000256" key="7">
    <source>
        <dbReference type="SAM" id="SignalP"/>
    </source>
</evidence>
<keyword evidence="2" id="KW-0964">Secreted</keyword>
<dbReference type="PRINTS" id="PR00759">
    <property type="entry name" value="BASICPTASE"/>
</dbReference>
<dbReference type="AlphaFoldDB" id="A0A0C9S3J0"/>
<sequence>ACLLLFLVLLTLSHARAAKKRLCALDSETGVCRGYFPRWFYHRASGVCRVFIFGGCGGNKNSFDDCHTCMKTCAARIKYRKRKIICHQQNIKYQHMLNPTGRRPK</sequence>
<feature type="chain" id="PRO_5002219561" evidence="7">
    <location>
        <begin position="18"/>
        <end position="105"/>
    </location>
</feature>
<feature type="signal peptide" evidence="7">
    <location>
        <begin position="1"/>
        <end position="17"/>
    </location>
</feature>
<dbReference type="PANTHER" id="PTHR10083">
    <property type="entry name" value="KUNITZ-TYPE PROTEASE INHIBITOR-RELATED"/>
    <property type="match status" value="1"/>
</dbReference>
<evidence type="ECO:0000256" key="6">
    <source>
        <dbReference type="ARBA" id="ARBA00023157"/>
    </source>
</evidence>
<feature type="non-terminal residue" evidence="9">
    <location>
        <position position="1"/>
    </location>
</feature>
<keyword evidence="3" id="KW-0646">Protease inhibitor</keyword>